<proteinExistence type="predicted"/>
<dbReference type="RefSeq" id="WP_045547762.1">
    <property type="nucleotide sequence ID" value="NZ_JZDQ02000007.1"/>
</dbReference>
<keyword evidence="3" id="KW-1185">Reference proteome</keyword>
<comment type="caution">
    <text evidence="2">The sequence shown here is derived from an EMBL/GenBank/DDBJ whole genome shotgun (WGS) entry which is preliminary data.</text>
</comment>
<protein>
    <recommendedName>
        <fullName evidence="1">DUF7489 domain-containing protein</fullName>
    </recommendedName>
</protein>
<dbReference type="AlphaFoldDB" id="A0A1J4N845"/>
<evidence type="ECO:0000313" key="3">
    <source>
        <dbReference type="Proteomes" id="UP000033772"/>
    </source>
</evidence>
<gene>
    <name evidence="2" type="ORF">UG56_006700</name>
</gene>
<dbReference type="InterPro" id="IPR055912">
    <property type="entry name" value="DUF7489"/>
</dbReference>
<accession>A0A1J4N845</accession>
<dbReference type="EMBL" id="JZDQ02000007">
    <property type="protein sequence ID" value="OIJ27684.1"/>
    <property type="molecule type" value="Genomic_DNA"/>
</dbReference>
<dbReference type="Proteomes" id="UP000033772">
    <property type="component" value="Unassembled WGS sequence"/>
</dbReference>
<evidence type="ECO:0000259" key="1">
    <source>
        <dbReference type="Pfam" id="PF24315"/>
    </source>
</evidence>
<sequence>MSKDESWDGTVVKKSRGMLDGSNLYRRVKIRTGSGETQKVRVGRALWKELEVGDRIVKEAGQDPHRA</sequence>
<dbReference type="Pfam" id="PF24315">
    <property type="entry name" value="DUF7489"/>
    <property type="match status" value="1"/>
</dbReference>
<organism evidence="2 3">
    <name type="scientific">Nocardioides luteus</name>
    <dbReference type="NCBI Taxonomy" id="1844"/>
    <lineage>
        <taxon>Bacteria</taxon>
        <taxon>Bacillati</taxon>
        <taxon>Actinomycetota</taxon>
        <taxon>Actinomycetes</taxon>
        <taxon>Propionibacteriales</taxon>
        <taxon>Nocardioidaceae</taxon>
        <taxon>Nocardioides</taxon>
    </lineage>
</organism>
<evidence type="ECO:0000313" key="2">
    <source>
        <dbReference type="EMBL" id="OIJ27684.1"/>
    </source>
</evidence>
<feature type="domain" description="DUF7489" evidence="1">
    <location>
        <begin position="3"/>
        <end position="66"/>
    </location>
</feature>
<name>A0A1J4N845_9ACTN</name>
<dbReference type="STRING" id="1844.UG56_006700"/>
<reference evidence="2" key="1">
    <citation type="submission" date="2016-10" db="EMBL/GenBank/DDBJ databases">
        <title>Draft Genome Sequence of Nocardioides luteus Strain BAFB, an Alkane-Degrading Bacterium Isolated from JP-7 Polluted Soil.</title>
        <authorList>
            <person name="Brown L."/>
            <person name="Ruiz O.N."/>
            <person name="Gunasekera T."/>
        </authorList>
    </citation>
    <scope>NUCLEOTIDE SEQUENCE [LARGE SCALE GENOMIC DNA]</scope>
    <source>
        <strain evidence="2">BAFB</strain>
    </source>
</reference>